<accession>A0AAD9G2E6</accession>
<comment type="caution">
    <text evidence="2">The sequence shown here is derived from an EMBL/GenBank/DDBJ whole genome shotgun (WGS) entry which is preliminary data.</text>
</comment>
<gene>
    <name evidence="2" type="ORF">P3T76_014086</name>
</gene>
<keyword evidence="1" id="KW-0812">Transmembrane</keyword>
<dbReference type="SUPFAM" id="SSF51735">
    <property type="entry name" value="NAD(P)-binding Rossmann-fold domains"/>
    <property type="match status" value="1"/>
</dbReference>
<evidence type="ECO:0000313" key="3">
    <source>
        <dbReference type="Proteomes" id="UP001259832"/>
    </source>
</evidence>
<reference evidence="2" key="1">
    <citation type="submission" date="2023-08" db="EMBL/GenBank/DDBJ databases">
        <title>Reference Genome Resource for the Citrus Pathogen Phytophthora citrophthora.</title>
        <authorList>
            <person name="Moller H."/>
            <person name="Coetzee B."/>
            <person name="Rose L.J."/>
            <person name="Van Niekerk J.M."/>
        </authorList>
    </citation>
    <scope>NUCLEOTIDE SEQUENCE</scope>
    <source>
        <strain evidence="2">STE-U-9442</strain>
    </source>
</reference>
<dbReference type="GO" id="GO:0051170">
    <property type="term" value="P:import into nucleus"/>
    <property type="evidence" value="ECO:0007669"/>
    <property type="project" value="TreeGrafter"/>
</dbReference>
<dbReference type="EMBL" id="JASMQC010000039">
    <property type="protein sequence ID" value="KAK1930415.1"/>
    <property type="molecule type" value="Genomic_DNA"/>
</dbReference>
<dbReference type="PANTHER" id="PTHR14097">
    <property type="entry name" value="OXIDOREDUCTASE HTATIP2"/>
    <property type="match status" value="1"/>
</dbReference>
<proteinExistence type="predicted"/>
<keyword evidence="3" id="KW-1185">Reference proteome</keyword>
<dbReference type="Proteomes" id="UP001259832">
    <property type="component" value="Unassembled WGS sequence"/>
</dbReference>
<dbReference type="AlphaFoldDB" id="A0AAD9G2E6"/>
<keyword evidence="1" id="KW-0472">Membrane</keyword>
<name>A0AAD9G2E6_9STRA</name>
<feature type="transmembrane region" description="Helical" evidence="1">
    <location>
        <begin position="139"/>
        <end position="159"/>
    </location>
</feature>
<dbReference type="PANTHER" id="PTHR14097:SF7">
    <property type="entry name" value="OXIDOREDUCTASE HTATIP2"/>
    <property type="match status" value="1"/>
</dbReference>
<sequence>MIVCHRHMSQTQLNSTDELIYQSSLYQLACQMSSYVALVIGSTGAVGRDLVAELVSSARCTKVIALARRDVPESSWGSTFPSLDADVAKNKLEVRKVDFDALSETDIKAADKVDAAFSCLGTTRKDAGSAEAFRKGRTALEVLIVTLCCANVLFMIATVDLEYVVKFANLSEAAGVPYMGLLTSQGANKDSWFLYPQTKGEVEEKVQQMLFERTSIFRPGMLQRGDLLRGTEKMFGWMIPGSYQIHAKTVAKGMLSDYENGGKGLKEWSHADLKKFE</sequence>
<keyword evidence="1" id="KW-1133">Transmembrane helix</keyword>
<dbReference type="InterPro" id="IPR036291">
    <property type="entry name" value="NAD(P)-bd_dom_sf"/>
</dbReference>
<organism evidence="2 3">
    <name type="scientific">Phytophthora citrophthora</name>
    <dbReference type="NCBI Taxonomy" id="4793"/>
    <lineage>
        <taxon>Eukaryota</taxon>
        <taxon>Sar</taxon>
        <taxon>Stramenopiles</taxon>
        <taxon>Oomycota</taxon>
        <taxon>Peronosporomycetes</taxon>
        <taxon>Peronosporales</taxon>
        <taxon>Peronosporaceae</taxon>
        <taxon>Phytophthora</taxon>
    </lineage>
</organism>
<evidence type="ECO:0000313" key="2">
    <source>
        <dbReference type="EMBL" id="KAK1930415.1"/>
    </source>
</evidence>
<dbReference type="GO" id="GO:0005737">
    <property type="term" value="C:cytoplasm"/>
    <property type="evidence" value="ECO:0007669"/>
    <property type="project" value="TreeGrafter"/>
</dbReference>
<protein>
    <submittedName>
        <fullName evidence="2">Oxidoreductase HTATIP2</fullName>
    </submittedName>
</protein>
<dbReference type="Gene3D" id="3.40.50.720">
    <property type="entry name" value="NAD(P)-binding Rossmann-like Domain"/>
    <property type="match status" value="1"/>
</dbReference>
<evidence type="ECO:0000256" key="1">
    <source>
        <dbReference type="SAM" id="Phobius"/>
    </source>
</evidence>